<evidence type="ECO:0000256" key="3">
    <source>
        <dbReference type="ARBA" id="ARBA00023136"/>
    </source>
</evidence>
<proteinExistence type="inferred from homology"/>
<dbReference type="STRING" id="5722.A2E1F1"/>
<evidence type="ECO:0000256" key="1">
    <source>
        <dbReference type="ARBA" id="ARBA00004635"/>
    </source>
</evidence>
<comment type="similarity">
    <text evidence="2">Belongs to the CYRI family.</text>
</comment>
<dbReference type="GO" id="GO:0030833">
    <property type="term" value="P:regulation of actin filament polymerization"/>
    <property type="evidence" value="ECO:0007669"/>
    <property type="project" value="InterPro"/>
</dbReference>
<sequence length="310" mass="35010">MGNLFSSLGQLPAVYIDLKNATPTNDVERKIVEDFQEKVLNPGKNLYDKFANYKDGQEFVKIAMRDTSQANKDAAWNAILPNVYTQMDGYYFSSTIATEFVNVMSSVLEIAGAAKVDFFTQYPALTKCFADCFDVCLKFDQIPIKNPFLLNDLAYFRRNCREHNHDGSFDNLLTDSNFSTVFWGSRMPFTMKVVSEVQDKYKSNATQYANVINLIGLVADCCTSICTKSDNPSQEICIIALRCLTAAIIIYDSLNPLGAFHHEVRYHYREAVDLLLNYTPKQQDLIDIVKYCTTSLSKPTTDSKIKALLA</sequence>
<dbReference type="VEuPathDB" id="TrichDB:TVAGG3_0319980"/>
<dbReference type="InterPro" id="IPR009828">
    <property type="entry name" value="CYRIA/CYRIB_Rac1-bd"/>
</dbReference>
<dbReference type="SMR" id="A2E1F1"/>
<comment type="subcellular location">
    <subcellularLocation>
        <location evidence="1">Membrane</location>
        <topology evidence="1">Lipid-anchor</topology>
    </subcellularLocation>
</comment>
<dbReference type="OrthoDB" id="60973at2759"/>
<feature type="domain" description="CYRIA/CYRIB Rac1 binding" evidence="5">
    <location>
        <begin position="14"/>
        <end position="306"/>
    </location>
</feature>
<evidence type="ECO:0000256" key="4">
    <source>
        <dbReference type="ARBA" id="ARBA00023288"/>
    </source>
</evidence>
<dbReference type="GO" id="GO:0016020">
    <property type="term" value="C:membrane"/>
    <property type="evidence" value="ECO:0007669"/>
    <property type="project" value="UniProtKB-SubCell"/>
</dbReference>
<dbReference type="GO" id="GO:0031267">
    <property type="term" value="F:small GTPase binding"/>
    <property type="evidence" value="ECO:0007669"/>
    <property type="project" value="InterPro"/>
</dbReference>
<reference evidence="6" key="2">
    <citation type="journal article" date="2007" name="Science">
        <title>Draft genome sequence of the sexually transmitted pathogen Trichomonas vaginalis.</title>
        <authorList>
            <person name="Carlton J.M."/>
            <person name="Hirt R.P."/>
            <person name="Silva J.C."/>
            <person name="Delcher A.L."/>
            <person name="Schatz M."/>
            <person name="Zhao Q."/>
            <person name="Wortman J.R."/>
            <person name="Bidwell S.L."/>
            <person name="Alsmark U.C.M."/>
            <person name="Besteiro S."/>
            <person name="Sicheritz-Ponten T."/>
            <person name="Noel C.J."/>
            <person name="Dacks J.B."/>
            <person name="Foster P.G."/>
            <person name="Simillion C."/>
            <person name="Van de Peer Y."/>
            <person name="Miranda-Saavedra D."/>
            <person name="Barton G.J."/>
            <person name="Westrop G.D."/>
            <person name="Mueller S."/>
            <person name="Dessi D."/>
            <person name="Fiori P.L."/>
            <person name="Ren Q."/>
            <person name="Paulsen I."/>
            <person name="Zhang H."/>
            <person name="Bastida-Corcuera F.D."/>
            <person name="Simoes-Barbosa A."/>
            <person name="Brown M.T."/>
            <person name="Hayes R.D."/>
            <person name="Mukherjee M."/>
            <person name="Okumura C.Y."/>
            <person name="Schneider R."/>
            <person name="Smith A.J."/>
            <person name="Vanacova S."/>
            <person name="Villalvazo M."/>
            <person name="Haas B.J."/>
            <person name="Pertea M."/>
            <person name="Feldblyum T.V."/>
            <person name="Utterback T.R."/>
            <person name="Shu C.L."/>
            <person name="Osoegawa K."/>
            <person name="de Jong P.J."/>
            <person name="Hrdy I."/>
            <person name="Horvathova L."/>
            <person name="Zubacova Z."/>
            <person name="Dolezal P."/>
            <person name="Malik S.B."/>
            <person name="Logsdon J.M. Jr."/>
            <person name="Henze K."/>
            <person name="Gupta A."/>
            <person name="Wang C.C."/>
            <person name="Dunne R.L."/>
            <person name="Upcroft J.A."/>
            <person name="Upcroft P."/>
            <person name="White O."/>
            <person name="Salzberg S.L."/>
            <person name="Tang P."/>
            <person name="Chiu C.-H."/>
            <person name="Lee Y.-S."/>
            <person name="Embley T.M."/>
            <person name="Coombs G.H."/>
            <person name="Mottram J.C."/>
            <person name="Tachezy J."/>
            <person name="Fraser-Liggett C.M."/>
            <person name="Johnson P.J."/>
        </authorList>
    </citation>
    <scope>NUCLEOTIDE SEQUENCE [LARGE SCALE GENOMIC DNA]</scope>
    <source>
        <strain evidence="6">G3</strain>
    </source>
</reference>
<name>A2E1F1_TRIV3</name>
<evidence type="ECO:0000256" key="2">
    <source>
        <dbReference type="ARBA" id="ARBA00005778"/>
    </source>
</evidence>
<keyword evidence="3" id="KW-0472">Membrane</keyword>
<keyword evidence="4" id="KW-0449">Lipoprotein</keyword>
<dbReference type="EMBL" id="DS113284">
    <property type="protein sequence ID" value="EAY13518.1"/>
    <property type="molecule type" value="Genomic_DNA"/>
</dbReference>
<dbReference type="Proteomes" id="UP000001542">
    <property type="component" value="Unassembled WGS sequence"/>
</dbReference>
<dbReference type="Pfam" id="PF07159">
    <property type="entry name" value="CYRIA-B_Rac1-bd"/>
    <property type="match status" value="1"/>
</dbReference>
<dbReference type="InParanoid" id="A2E1F1"/>
<evidence type="ECO:0000259" key="5">
    <source>
        <dbReference type="Pfam" id="PF07159"/>
    </source>
</evidence>
<dbReference type="OMA" id="MANVCHD"/>
<dbReference type="VEuPathDB" id="TrichDB:TVAG_343470"/>
<dbReference type="InterPro" id="IPR039789">
    <property type="entry name" value="CYRI"/>
</dbReference>
<dbReference type="AlphaFoldDB" id="A2E1F1"/>
<accession>A2E1F1</accession>
<evidence type="ECO:0000313" key="7">
    <source>
        <dbReference type="Proteomes" id="UP000001542"/>
    </source>
</evidence>
<gene>
    <name evidence="6" type="ORF">TVAG_343470</name>
</gene>
<dbReference type="KEGG" id="tva:4771497"/>
<dbReference type="PANTHER" id="PTHR12422">
    <property type="entry name" value="GH09096P"/>
    <property type="match status" value="1"/>
</dbReference>
<protein>
    <recommendedName>
        <fullName evidence="5">CYRIA/CYRIB Rac1 binding domain-containing protein</fullName>
    </recommendedName>
</protein>
<reference evidence="6" key="1">
    <citation type="submission" date="2006-10" db="EMBL/GenBank/DDBJ databases">
        <authorList>
            <person name="Amadeo P."/>
            <person name="Zhao Q."/>
            <person name="Wortman J."/>
            <person name="Fraser-Liggett C."/>
            <person name="Carlton J."/>
        </authorList>
    </citation>
    <scope>NUCLEOTIDE SEQUENCE</scope>
    <source>
        <strain evidence="6">G3</strain>
    </source>
</reference>
<dbReference type="eggNOG" id="KOG3951">
    <property type="taxonomic scope" value="Eukaryota"/>
</dbReference>
<organism evidence="6 7">
    <name type="scientific">Trichomonas vaginalis (strain ATCC PRA-98 / G3)</name>
    <dbReference type="NCBI Taxonomy" id="412133"/>
    <lineage>
        <taxon>Eukaryota</taxon>
        <taxon>Metamonada</taxon>
        <taxon>Parabasalia</taxon>
        <taxon>Trichomonadida</taxon>
        <taxon>Trichomonadidae</taxon>
        <taxon>Trichomonas</taxon>
    </lineage>
</organism>
<dbReference type="RefSeq" id="XP_001325741.1">
    <property type="nucleotide sequence ID" value="XM_001325706.1"/>
</dbReference>
<evidence type="ECO:0000313" key="6">
    <source>
        <dbReference type="EMBL" id="EAY13518.1"/>
    </source>
</evidence>
<keyword evidence="7" id="KW-1185">Reference proteome</keyword>